<dbReference type="Gene3D" id="1.10.287.3610">
    <property type="match status" value="1"/>
</dbReference>
<comment type="cofactor">
    <cofactor evidence="23">
        <name>Mg(2+)</name>
        <dbReference type="ChEBI" id="CHEBI:18420"/>
    </cofactor>
    <text evidence="23">Mn(2+), Zn(2+), Cd(2+) and Co(2+) support activity to lesser extents.</text>
</comment>
<dbReference type="CDD" id="cd14264">
    <property type="entry name" value="DAGK_IM"/>
    <property type="match status" value="1"/>
</dbReference>
<dbReference type="GO" id="GO:0004143">
    <property type="term" value="F:ATP-dependent diacylglycerol kinase activity"/>
    <property type="evidence" value="ECO:0007669"/>
    <property type="project" value="UniProtKB-EC"/>
</dbReference>
<feature type="binding site" evidence="21">
    <location>
        <position position="97"/>
    </location>
    <ligand>
        <name>substrate</name>
    </ligand>
</feature>
<evidence type="ECO:0000256" key="5">
    <source>
        <dbReference type="ARBA" id="ARBA00022475"/>
    </source>
</evidence>
<evidence type="ECO:0000256" key="23">
    <source>
        <dbReference type="PIRSR" id="PIRSR600829-4"/>
    </source>
</evidence>
<keyword evidence="13 22" id="KW-0067">ATP-binding</keyword>
<comment type="catalytic activity">
    <reaction evidence="24">
        <text>a 1,2-diacyl-sn-glycerol + ATP = a 1,2-diacyl-sn-glycero-3-phosphate + ADP + H(+)</text>
        <dbReference type="Rhea" id="RHEA:10272"/>
        <dbReference type="ChEBI" id="CHEBI:15378"/>
        <dbReference type="ChEBI" id="CHEBI:17815"/>
        <dbReference type="ChEBI" id="CHEBI:30616"/>
        <dbReference type="ChEBI" id="CHEBI:58608"/>
        <dbReference type="ChEBI" id="CHEBI:456216"/>
        <dbReference type="EC" id="2.7.1.107"/>
    </reaction>
</comment>
<evidence type="ECO:0000313" key="25">
    <source>
        <dbReference type="EMBL" id="TCK62129.1"/>
    </source>
</evidence>
<evidence type="ECO:0000256" key="16">
    <source>
        <dbReference type="ARBA" id="ARBA00023098"/>
    </source>
</evidence>
<keyword evidence="10 23" id="KW-0479">Metal-binding</keyword>
<comment type="caution">
    <text evidence="24">Lacks conserved residue(s) required for the propagation of feature annotation.</text>
</comment>
<evidence type="ECO:0000256" key="19">
    <source>
        <dbReference type="ARBA" id="ARBA00023264"/>
    </source>
</evidence>
<proteinExistence type="inferred from homology"/>
<dbReference type="InterPro" id="IPR000829">
    <property type="entry name" value="DAGK"/>
</dbReference>
<dbReference type="GO" id="GO:0005524">
    <property type="term" value="F:ATP binding"/>
    <property type="evidence" value="ECO:0007669"/>
    <property type="project" value="UniProtKB-KW"/>
</dbReference>
<evidence type="ECO:0000256" key="20">
    <source>
        <dbReference type="PIRSR" id="PIRSR600829-1"/>
    </source>
</evidence>
<feature type="binding site" evidence="22">
    <location>
        <position position="27"/>
    </location>
    <ligand>
        <name>ATP</name>
        <dbReference type="ChEBI" id="CHEBI:30616"/>
    </ligand>
</feature>
<evidence type="ECO:0000256" key="22">
    <source>
        <dbReference type="PIRSR" id="PIRSR600829-3"/>
    </source>
</evidence>
<dbReference type="EC" id="2.7.1.107" evidence="3 24"/>
<keyword evidence="9 24" id="KW-0812">Transmembrane</keyword>
<dbReference type="OrthoDB" id="5460798at2"/>
<keyword evidence="15 24" id="KW-1133">Transmembrane helix</keyword>
<keyword evidence="16 24" id="KW-0443">Lipid metabolism</keyword>
<keyword evidence="8 24" id="KW-0808">Transferase</keyword>
<comment type="function">
    <text evidence="24">Catalyzes the ATP-dependent phosphorylation of sn-l,2-diacylglycerol (DAG) to phosphatidic acid. Involved in the recycling of diacylglycerol produced as a by-product during membrane-derived oligosaccharide (MDO) biosynthesis.</text>
</comment>
<evidence type="ECO:0000256" key="15">
    <source>
        <dbReference type="ARBA" id="ARBA00022989"/>
    </source>
</evidence>
<evidence type="ECO:0000256" key="17">
    <source>
        <dbReference type="ARBA" id="ARBA00023136"/>
    </source>
</evidence>
<evidence type="ECO:0000256" key="14">
    <source>
        <dbReference type="ARBA" id="ARBA00022842"/>
    </source>
</evidence>
<keyword evidence="14 23" id="KW-0460">Magnesium</keyword>
<evidence type="ECO:0000256" key="18">
    <source>
        <dbReference type="ARBA" id="ARBA00023209"/>
    </source>
</evidence>
<sequence length="121" mass="13701">MLNKQKFNFFRNWGFALQGLKEVFTNESSFKIEVYIVLALLAGIIAAPLPILHKGILSTSMLIPLAAELANSAIERTVDLVTMRYDEKAKRAKDAGSALVFMSFIITGLIWFWTFFSLFFD</sequence>
<comment type="subcellular location">
    <subcellularLocation>
        <location evidence="1">Cell inner membrane</location>
        <topology evidence="1">Multi-pass membrane protein</topology>
    </subcellularLocation>
</comment>
<keyword evidence="6" id="KW-0444">Lipid biosynthesis</keyword>
<evidence type="ECO:0000256" key="9">
    <source>
        <dbReference type="ARBA" id="ARBA00022692"/>
    </source>
</evidence>
<dbReference type="GO" id="GO:0006654">
    <property type="term" value="P:phosphatidic acid biosynthetic process"/>
    <property type="evidence" value="ECO:0007669"/>
    <property type="project" value="InterPro"/>
</dbReference>
<dbReference type="InterPro" id="IPR036945">
    <property type="entry name" value="DAGK_sf"/>
</dbReference>
<dbReference type="PANTHER" id="PTHR34299">
    <property type="entry name" value="DIACYLGLYCEROL KINASE"/>
    <property type="match status" value="1"/>
</dbReference>
<dbReference type="GO" id="GO:0005886">
    <property type="term" value="C:plasma membrane"/>
    <property type="evidence" value="ECO:0007669"/>
    <property type="project" value="UniProtKB-SubCell"/>
</dbReference>
<reference evidence="25 26" key="1">
    <citation type="submission" date="2019-03" db="EMBL/GenBank/DDBJ databases">
        <title>Genomic Encyclopedia of Type Strains, Phase IV (KMG-IV): sequencing the most valuable type-strain genomes for metagenomic binning, comparative biology and taxonomic classification.</title>
        <authorList>
            <person name="Goeker M."/>
        </authorList>
    </citation>
    <scope>NUCLEOTIDE SEQUENCE [LARGE SCALE GENOMIC DNA]</scope>
    <source>
        <strain evidence="25 26">DSM 24984</strain>
    </source>
</reference>
<keyword evidence="19 24" id="KW-1208">Phospholipid metabolism</keyword>
<dbReference type="PANTHER" id="PTHR34299:SF1">
    <property type="entry name" value="DIACYLGLYCEROL KINASE"/>
    <property type="match status" value="1"/>
</dbReference>
<evidence type="ECO:0000256" key="4">
    <source>
        <dbReference type="ARBA" id="ARBA00017575"/>
    </source>
</evidence>
<evidence type="ECO:0000256" key="8">
    <source>
        <dbReference type="ARBA" id="ARBA00022679"/>
    </source>
</evidence>
<evidence type="ECO:0000256" key="1">
    <source>
        <dbReference type="ARBA" id="ARBA00004429"/>
    </source>
</evidence>
<dbReference type="AlphaFoldDB" id="A0A4R1KFP1"/>
<keyword evidence="18" id="KW-0594">Phospholipid biosynthesis</keyword>
<feature type="transmembrane region" description="Helical" evidence="24">
    <location>
        <begin position="98"/>
        <end position="120"/>
    </location>
</feature>
<gene>
    <name evidence="25" type="ORF">C8D98_0643</name>
</gene>
<dbReference type="Pfam" id="PF01219">
    <property type="entry name" value="DAGK_prokar"/>
    <property type="match status" value="1"/>
</dbReference>
<evidence type="ECO:0000313" key="26">
    <source>
        <dbReference type="Proteomes" id="UP000294614"/>
    </source>
</evidence>
<dbReference type="EMBL" id="SMGG01000003">
    <property type="protein sequence ID" value="TCK62129.1"/>
    <property type="molecule type" value="Genomic_DNA"/>
</dbReference>
<keyword evidence="12 24" id="KW-0418">Kinase</keyword>
<keyword evidence="17 24" id="KW-0472">Membrane</keyword>
<organism evidence="25 26">
    <name type="scientific">Seleniivibrio woodruffii</name>
    <dbReference type="NCBI Taxonomy" id="1078050"/>
    <lineage>
        <taxon>Bacteria</taxon>
        <taxon>Pseudomonadati</taxon>
        <taxon>Deferribacterota</taxon>
        <taxon>Deferribacteres</taxon>
        <taxon>Deferribacterales</taxon>
        <taxon>Geovibrionaceae</taxon>
        <taxon>Seleniivibrio</taxon>
    </lineage>
</organism>
<evidence type="ECO:0000256" key="7">
    <source>
        <dbReference type="ARBA" id="ARBA00022519"/>
    </source>
</evidence>
<evidence type="ECO:0000256" key="11">
    <source>
        <dbReference type="ARBA" id="ARBA00022741"/>
    </source>
</evidence>
<evidence type="ECO:0000256" key="10">
    <source>
        <dbReference type="ARBA" id="ARBA00022723"/>
    </source>
</evidence>
<feature type="binding site" evidence="23">
    <location>
        <position position="27"/>
    </location>
    <ligand>
        <name>a divalent metal cation</name>
        <dbReference type="ChEBI" id="CHEBI:60240"/>
    </ligand>
</feature>
<feature type="transmembrane region" description="Helical" evidence="24">
    <location>
        <begin position="34"/>
        <end position="52"/>
    </location>
</feature>
<keyword evidence="5" id="KW-1003">Cell membrane</keyword>
<evidence type="ECO:0000256" key="3">
    <source>
        <dbReference type="ARBA" id="ARBA00012133"/>
    </source>
</evidence>
<feature type="binding site" evidence="21">
    <location>
        <position position="68"/>
    </location>
    <ligand>
        <name>substrate</name>
    </ligand>
</feature>
<evidence type="ECO:0000256" key="13">
    <source>
        <dbReference type="ARBA" id="ARBA00022840"/>
    </source>
</evidence>
<keyword evidence="11 22" id="KW-0547">Nucleotide-binding</keyword>
<evidence type="ECO:0000256" key="2">
    <source>
        <dbReference type="ARBA" id="ARBA00005967"/>
    </source>
</evidence>
<evidence type="ECO:0000256" key="21">
    <source>
        <dbReference type="PIRSR" id="PIRSR600829-2"/>
    </source>
</evidence>
<keyword evidence="7" id="KW-0997">Cell inner membrane</keyword>
<comment type="caution">
    <text evidence="25">The sequence shown here is derived from an EMBL/GenBank/DDBJ whole genome shotgun (WGS) entry which is preliminary data.</text>
</comment>
<name>A0A4R1KFP1_9BACT</name>
<feature type="binding site" evidence="22">
    <location>
        <position position="75"/>
    </location>
    <ligand>
        <name>ATP</name>
        <dbReference type="ChEBI" id="CHEBI:30616"/>
    </ligand>
</feature>
<dbReference type="RefSeq" id="WP_132871953.1">
    <property type="nucleotide sequence ID" value="NZ_JBLJBI010000029.1"/>
</dbReference>
<protein>
    <recommendedName>
        <fullName evidence="4 24">Diacylglycerol kinase</fullName>
        <ecNumber evidence="3 24">2.7.1.107</ecNumber>
    </recommendedName>
</protein>
<dbReference type="InterPro" id="IPR033718">
    <property type="entry name" value="DAGK_prok"/>
</dbReference>
<comment type="similarity">
    <text evidence="2 24">Belongs to the bacterial diacylglycerol kinase family.</text>
</comment>
<keyword evidence="26" id="KW-1185">Reference proteome</keyword>
<dbReference type="GO" id="GO:0046872">
    <property type="term" value="F:metal ion binding"/>
    <property type="evidence" value="ECO:0007669"/>
    <property type="project" value="UniProtKB-KW"/>
</dbReference>
<evidence type="ECO:0000256" key="12">
    <source>
        <dbReference type="ARBA" id="ARBA00022777"/>
    </source>
</evidence>
<dbReference type="Proteomes" id="UP000294614">
    <property type="component" value="Unassembled WGS sequence"/>
</dbReference>
<feature type="active site" description="Proton acceptor" evidence="20">
    <location>
        <position position="68"/>
    </location>
</feature>
<accession>A0A4R1KFP1</accession>
<evidence type="ECO:0000256" key="24">
    <source>
        <dbReference type="RuleBase" id="RU363065"/>
    </source>
</evidence>
<feature type="binding site" evidence="22">
    <location>
        <begin position="93"/>
        <end position="94"/>
    </location>
    <ligand>
        <name>ATP</name>
        <dbReference type="ChEBI" id="CHEBI:30616"/>
    </ligand>
</feature>
<evidence type="ECO:0000256" key="6">
    <source>
        <dbReference type="ARBA" id="ARBA00022516"/>
    </source>
</evidence>
<feature type="binding site" evidence="23">
    <location>
        <position position="75"/>
    </location>
    <ligand>
        <name>a divalent metal cation</name>
        <dbReference type="ChEBI" id="CHEBI:60240"/>
    </ligand>
</feature>